<reference evidence="2 3" key="1">
    <citation type="submission" date="2024-05" db="EMBL/GenBank/DDBJ databases">
        <authorList>
            <person name="Zhao H."/>
            <person name="Xu Y."/>
            <person name="Lin S."/>
            <person name="Spain J.C."/>
            <person name="Zhou N.-Y."/>
        </authorList>
    </citation>
    <scope>NUCLEOTIDE SEQUENCE [LARGE SCALE GENOMIC DNA]</scope>
    <source>
        <strain evidence="2 3">NEAU-NG30</strain>
    </source>
</reference>
<keyword evidence="1" id="KW-0732">Signal</keyword>
<dbReference type="Proteomes" id="UP001440984">
    <property type="component" value="Unassembled WGS sequence"/>
</dbReference>
<accession>A0ABV0L7T7</accession>
<comment type="caution">
    <text evidence="2">The sequence shown here is derived from an EMBL/GenBank/DDBJ whole genome shotgun (WGS) entry which is preliminary data.</text>
</comment>
<evidence type="ECO:0000256" key="1">
    <source>
        <dbReference type="SAM" id="SignalP"/>
    </source>
</evidence>
<name>A0ABV0L7T7_9PSEU</name>
<dbReference type="RefSeq" id="WP_348947722.1">
    <property type="nucleotide sequence ID" value="NZ_JBDZYD010000002.1"/>
</dbReference>
<feature type="signal peptide" evidence="1">
    <location>
        <begin position="1"/>
        <end position="21"/>
    </location>
</feature>
<feature type="chain" id="PRO_5047457615" evidence="1">
    <location>
        <begin position="22"/>
        <end position="42"/>
    </location>
</feature>
<keyword evidence="3" id="KW-1185">Reference proteome</keyword>
<protein>
    <submittedName>
        <fullName evidence="2">Uncharacterized protein</fullName>
    </submittedName>
</protein>
<evidence type="ECO:0000313" key="3">
    <source>
        <dbReference type="Proteomes" id="UP001440984"/>
    </source>
</evidence>
<evidence type="ECO:0000313" key="2">
    <source>
        <dbReference type="EMBL" id="MEQ0558376.1"/>
    </source>
</evidence>
<sequence>MNSRLSAAFATVFAALSFAFVAVEATAVPAPAHSDCFRPCRF</sequence>
<organism evidence="2 3">
    <name type="scientific">Amycolatopsis melonis</name>
    <dbReference type="NCBI Taxonomy" id="3156488"/>
    <lineage>
        <taxon>Bacteria</taxon>
        <taxon>Bacillati</taxon>
        <taxon>Actinomycetota</taxon>
        <taxon>Actinomycetes</taxon>
        <taxon>Pseudonocardiales</taxon>
        <taxon>Pseudonocardiaceae</taxon>
        <taxon>Amycolatopsis</taxon>
    </lineage>
</organism>
<gene>
    <name evidence="2" type="ORF">ABJI51_04780</name>
</gene>
<dbReference type="EMBL" id="JBDZYD010000002">
    <property type="protein sequence ID" value="MEQ0558376.1"/>
    <property type="molecule type" value="Genomic_DNA"/>
</dbReference>
<proteinExistence type="predicted"/>